<dbReference type="EMBL" id="BKCJ010005301">
    <property type="protein sequence ID" value="GEU65976.1"/>
    <property type="molecule type" value="Genomic_DNA"/>
</dbReference>
<proteinExistence type="predicted"/>
<accession>A0A6L2LW18</accession>
<dbReference type="Pfam" id="PF14223">
    <property type="entry name" value="Retrotran_gag_2"/>
    <property type="match status" value="1"/>
</dbReference>
<protein>
    <submittedName>
        <fullName evidence="2">Uncharacterized protein</fullName>
    </submittedName>
</protein>
<comment type="caution">
    <text evidence="2">The sequence shown here is derived from an EMBL/GenBank/DDBJ whole genome shotgun (WGS) entry which is preliminary data.</text>
</comment>
<organism evidence="2">
    <name type="scientific">Tanacetum cinerariifolium</name>
    <name type="common">Dalmatian daisy</name>
    <name type="synonym">Chrysanthemum cinerariifolium</name>
    <dbReference type="NCBI Taxonomy" id="118510"/>
    <lineage>
        <taxon>Eukaryota</taxon>
        <taxon>Viridiplantae</taxon>
        <taxon>Streptophyta</taxon>
        <taxon>Embryophyta</taxon>
        <taxon>Tracheophyta</taxon>
        <taxon>Spermatophyta</taxon>
        <taxon>Magnoliopsida</taxon>
        <taxon>eudicotyledons</taxon>
        <taxon>Gunneridae</taxon>
        <taxon>Pentapetalae</taxon>
        <taxon>asterids</taxon>
        <taxon>campanulids</taxon>
        <taxon>Asterales</taxon>
        <taxon>Asteraceae</taxon>
        <taxon>Asteroideae</taxon>
        <taxon>Anthemideae</taxon>
        <taxon>Anthemidinae</taxon>
        <taxon>Tanacetum</taxon>
    </lineage>
</organism>
<feature type="region of interest" description="Disordered" evidence="1">
    <location>
        <begin position="234"/>
        <end position="263"/>
    </location>
</feature>
<gene>
    <name evidence="2" type="ORF">Tci_037954</name>
</gene>
<feature type="compositionally biased region" description="Basic and acidic residues" evidence="1">
    <location>
        <begin position="871"/>
        <end position="887"/>
    </location>
</feature>
<feature type="compositionally biased region" description="Basic and acidic residues" evidence="1">
    <location>
        <begin position="1"/>
        <end position="16"/>
    </location>
</feature>
<feature type="region of interest" description="Disordered" evidence="1">
    <location>
        <begin position="725"/>
        <end position="754"/>
    </location>
</feature>
<feature type="compositionally biased region" description="Polar residues" evidence="1">
    <location>
        <begin position="851"/>
        <end position="870"/>
    </location>
</feature>
<evidence type="ECO:0000256" key="1">
    <source>
        <dbReference type="SAM" id="MobiDB-lite"/>
    </source>
</evidence>
<feature type="compositionally biased region" description="Polar residues" evidence="1">
    <location>
        <begin position="44"/>
        <end position="54"/>
    </location>
</feature>
<name>A0A6L2LW18_TANCI</name>
<dbReference type="AlphaFoldDB" id="A0A6L2LW18"/>
<evidence type="ECO:0000313" key="2">
    <source>
        <dbReference type="EMBL" id="GEU65976.1"/>
    </source>
</evidence>
<feature type="compositionally biased region" description="Basic residues" evidence="1">
    <location>
        <begin position="744"/>
        <end position="753"/>
    </location>
</feature>
<reference evidence="2" key="1">
    <citation type="journal article" date="2019" name="Sci. Rep.">
        <title>Draft genome of Tanacetum cinerariifolium, the natural source of mosquito coil.</title>
        <authorList>
            <person name="Yamashiro T."/>
            <person name="Shiraishi A."/>
            <person name="Satake H."/>
            <person name="Nakayama K."/>
        </authorList>
    </citation>
    <scope>NUCLEOTIDE SEQUENCE</scope>
</reference>
<feature type="compositionally biased region" description="Polar residues" evidence="1">
    <location>
        <begin position="732"/>
        <end position="743"/>
    </location>
</feature>
<feature type="region of interest" description="Disordered" evidence="1">
    <location>
        <begin position="1"/>
        <end position="54"/>
    </location>
</feature>
<feature type="region of interest" description="Disordered" evidence="1">
    <location>
        <begin position="851"/>
        <end position="904"/>
    </location>
</feature>
<sequence>MVHNHYLEEAKKKTQESSRNSEPIVMPFARSQSIANGSKPEPRINNQKSRNWPASKTRYVTTKTVPIAEHSRNSRKFSDSKHFVCSTCQKCVFNANHDSCVAKFLNEVNLRAKVPSNETTNRNKTIEQISFAKKPKRQIPKGHRFSIKKTSVVHTRTMTLRSCLRWKPTGKIFKIVGLRWVPTGKIFTSSTTKVDTQPLNGSNEDITNQYEYEQTLDVSATTLNLSAELEIHNHSNESSSSKLFPKVVPPADKTATSRQNEDGNHALANIKQALGEDTSLPPPPPIASPEAPQMVSSVKLHILKNGEYILLTMKVEHYLAHTDYALWEVILNGTRERKAKSTLFMAIPDEHLARFHGIKDAKTLWAGIQTRFSGNFESKKMQKNVLKQQFEIFYVSNSKGLDKGYDRFQRLLSLLEIHRAGVSTEYANQKFLRSLPSAWSNISLIMRNKPDIDNLDIDDLYNNLKVYEVDIKGSSRSSYNSQNMAFVSSESTSSTNELNAAYNVSTTTGHSSQAQGSSSYAIELMFSFFANQHSSPQLDNEDLEQINQDDLEEMDFKWQVAMLSMRVKRFYKKIRRKLKFNGKEPVGFDKAKVECFNCHERGRFSRDYRSVRNSGNMSRDAGNAKYRGRDNVKMSAKEEDEKALALQVQILSTKVKTGEGYDSQFNEKEVRDVKEEEVTETVFDNRSSDEENSLANDKFKKVFTRSGRIPVSAAKLKATASTSAVKPVNNAGPKQSVNFSKSRSTFHKSHSPIRRSFYNATAHSRRNSTDRVNTTRPRVNDIDQLSKDNRWICTRVDYVDPQGHPQQALKNKGIVKSGCSRHMTGNKAYLADYQEINDGGFVAFGSSRGKITSKGNQTNKNAGPQDTTGNAEKEASDAADALRKESEQGCMDQRGTTKAGNTNSVNTVSNLVNAASTSGTFSPGGPSSPHPDAFIHAYTLLHIDQDDSQIPDLKDTADL</sequence>